<dbReference type="EMBL" id="FRAM01000004">
    <property type="protein sequence ID" value="SHK62110.1"/>
    <property type="molecule type" value="Genomic_DNA"/>
</dbReference>
<name>A0A1M6TYZ2_9FLAO</name>
<keyword evidence="2" id="KW-1185">Reference proteome</keyword>
<dbReference type="AlphaFoldDB" id="A0A1M6TYZ2"/>
<accession>A0A1M6TYZ2</accession>
<dbReference type="STRING" id="216903.SAMN05444371_3022"/>
<evidence type="ECO:0000313" key="1">
    <source>
        <dbReference type="EMBL" id="SHK62110.1"/>
    </source>
</evidence>
<gene>
    <name evidence="1" type="ORF">SAMN05444371_3022</name>
</gene>
<evidence type="ECO:0000313" key="2">
    <source>
        <dbReference type="Proteomes" id="UP000184498"/>
    </source>
</evidence>
<reference evidence="2" key="1">
    <citation type="submission" date="2016-11" db="EMBL/GenBank/DDBJ databases">
        <authorList>
            <person name="Varghese N."/>
            <person name="Submissions S."/>
        </authorList>
    </citation>
    <scope>NUCLEOTIDE SEQUENCE [LARGE SCALE GENOMIC DNA]</scope>
    <source>
        <strain evidence="2">DSM 18016</strain>
    </source>
</reference>
<dbReference type="Proteomes" id="UP000184498">
    <property type="component" value="Unassembled WGS sequence"/>
</dbReference>
<organism evidence="1 2">
    <name type="scientific">Epilithonimonas mollis</name>
    <dbReference type="NCBI Taxonomy" id="216903"/>
    <lineage>
        <taxon>Bacteria</taxon>
        <taxon>Pseudomonadati</taxon>
        <taxon>Bacteroidota</taxon>
        <taxon>Flavobacteriia</taxon>
        <taxon>Flavobacteriales</taxon>
        <taxon>Weeksellaceae</taxon>
        <taxon>Chryseobacterium group</taxon>
        <taxon>Epilithonimonas</taxon>
    </lineage>
</organism>
<protein>
    <submittedName>
        <fullName evidence="1">Uncharacterized protein</fullName>
    </submittedName>
</protein>
<proteinExistence type="predicted"/>
<sequence length="282" mass="33445">MKTKLFLILFLLSDFLLSQSRENILKADLHKMKFFFINNNIPGFVNYLSYNIKINEEGLTKRIKDNQEKAESVSDSLVDFYYKDFSKPIKFNDKYQSSFIKVMIRNTPNGKIVKEYPMVGIFDEYDKQWRFIDTSVLSDEEVNVHFPTLGDKIKSSVKPVLQYNFDNNSLINKCKDYQNIELSAISPITLKRQRIIVLENEKKDIVEDGYYLMDIFRDKNNPCKIKSILKDFKREKTKFKIGDELDMEITAFDDDTYYFIIKFKDDKRLFFDDSTVIKKINP</sequence>